<dbReference type="Gene3D" id="3.40.50.150">
    <property type="entry name" value="Vaccinia Virus protein VP39"/>
    <property type="match status" value="1"/>
</dbReference>
<evidence type="ECO:0000256" key="1">
    <source>
        <dbReference type="ARBA" id="ARBA00023115"/>
    </source>
</evidence>
<gene>
    <name evidence="2" type="ORF">MNBD_BACTEROID07-63</name>
</gene>
<evidence type="ECO:0008006" key="3">
    <source>
        <dbReference type="Google" id="ProtNLM"/>
    </source>
</evidence>
<dbReference type="InterPro" id="IPR029063">
    <property type="entry name" value="SAM-dependent_MTases_sf"/>
</dbReference>
<protein>
    <recommendedName>
        <fullName evidence="3">Spermidine synthase</fullName>
    </recommendedName>
</protein>
<accession>A0A3B0UVB4</accession>
<dbReference type="SUPFAM" id="SSF53335">
    <property type="entry name" value="S-adenosyl-L-methionine-dependent methyltransferases"/>
    <property type="match status" value="1"/>
</dbReference>
<dbReference type="GO" id="GO:0006596">
    <property type="term" value="P:polyamine biosynthetic process"/>
    <property type="evidence" value="ECO:0007669"/>
    <property type="project" value="UniProtKB-KW"/>
</dbReference>
<sequence>MCRWLHKYFPEWFPAVRMKTPYNSLEIIRQSDRLILNAPHTNYSFGSLHDVFRNAFLQLNIDYQKIENVLILGFGAGSVAWILQKEKHCRCQITGVEIDKEVIALARKYFRLDDLENLDLHIEDAADFLSKETKRYNLIVVDLFLDHRTPEKFLTAVFLKNLNAHLQPQGIVMFNYLRYDFEAREKAVEFEKEFRKVFQQTQPLTFKKQPKNIVFAGKRILR</sequence>
<dbReference type="Pfam" id="PF01564">
    <property type="entry name" value="Spermine_synth"/>
    <property type="match status" value="1"/>
</dbReference>
<dbReference type="CDD" id="cd02440">
    <property type="entry name" value="AdoMet_MTases"/>
    <property type="match status" value="1"/>
</dbReference>
<dbReference type="EMBL" id="UOET01000347">
    <property type="protein sequence ID" value="VAW29297.1"/>
    <property type="molecule type" value="Genomic_DNA"/>
</dbReference>
<name>A0A3B0UVB4_9ZZZZ</name>
<dbReference type="NCBIfam" id="NF037959">
    <property type="entry name" value="MFS_SpdSyn"/>
    <property type="match status" value="1"/>
</dbReference>
<keyword evidence="1" id="KW-0620">Polyamine biosynthesis</keyword>
<proteinExistence type="predicted"/>
<organism evidence="2">
    <name type="scientific">hydrothermal vent metagenome</name>
    <dbReference type="NCBI Taxonomy" id="652676"/>
    <lineage>
        <taxon>unclassified sequences</taxon>
        <taxon>metagenomes</taxon>
        <taxon>ecological metagenomes</taxon>
    </lineage>
</organism>
<dbReference type="PANTHER" id="PTHR43317:SF1">
    <property type="entry name" value="THERMOSPERMINE SYNTHASE ACAULIS5"/>
    <property type="match status" value="1"/>
</dbReference>
<reference evidence="2" key="1">
    <citation type="submission" date="2018-06" db="EMBL/GenBank/DDBJ databases">
        <authorList>
            <person name="Zhirakovskaya E."/>
        </authorList>
    </citation>
    <scope>NUCLEOTIDE SEQUENCE</scope>
</reference>
<dbReference type="AlphaFoldDB" id="A0A3B0UVB4"/>
<dbReference type="PANTHER" id="PTHR43317">
    <property type="entry name" value="THERMOSPERMINE SYNTHASE ACAULIS5"/>
    <property type="match status" value="1"/>
</dbReference>
<evidence type="ECO:0000313" key="2">
    <source>
        <dbReference type="EMBL" id="VAW29297.1"/>
    </source>
</evidence>